<keyword evidence="3" id="KW-1185">Reference proteome</keyword>
<protein>
    <submittedName>
        <fullName evidence="2">Uncharacterized protein</fullName>
    </submittedName>
</protein>
<name>A0ABS2KC95_9GAMM</name>
<feature type="signal peptide" evidence="1">
    <location>
        <begin position="1"/>
        <end position="24"/>
    </location>
</feature>
<feature type="chain" id="PRO_5045130253" evidence="1">
    <location>
        <begin position="25"/>
        <end position="115"/>
    </location>
</feature>
<dbReference type="RefSeq" id="WP_204630411.1">
    <property type="nucleotide sequence ID" value="NZ_BSOC01000006.1"/>
</dbReference>
<proteinExistence type="predicted"/>
<evidence type="ECO:0000256" key="1">
    <source>
        <dbReference type="SAM" id="SignalP"/>
    </source>
</evidence>
<keyword evidence="1" id="KW-0732">Signal</keyword>
<evidence type="ECO:0000313" key="2">
    <source>
        <dbReference type="EMBL" id="MBM7128796.1"/>
    </source>
</evidence>
<accession>A0ABS2KC95</accession>
<evidence type="ECO:0000313" key="3">
    <source>
        <dbReference type="Proteomes" id="UP001430193"/>
    </source>
</evidence>
<organism evidence="2 3">
    <name type="scientific">Dyella mobilis</name>
    <dbReference type="NCBI Taxonomy" id="1849582"/>
    <lineage>
        <taxon>Bacteria</taxon>
        <taxon>Pseudomonadati</taxon>
        <taxon>Pseudomonadota</taxon>
        <taxon>Gammaproteobacteria</taxon>
        <taxon>Lysobacterales</taxon>
        <taxon>Rhodanobacteraceae</taxon>
        <taxon>Dyella</taxon>
    </lineage>
</organism>
<sequence length="115" mass="12172">MFSKAMWKWCFSLTLLVFASGALAQTYANPGPITQFNSAWGSDGFAVTVPGPYINPANCSSTGSYSMYSTNGGYKTALATALSAVVSRQNVTVIVNNTTCAEDGRPLIYGININP</sequence>
<dbReference type="EMBL" id="JADIKF010000035">
    <property type="protein sequence ID" value="MBM7128796.1"/>
    <property type="molecule type" value="Genomic_DNA"/>
</dbReference>
<gene>
    <name evidence="2" type="ORF">ISS99_04605</name>
</gene>
<comment type="caution">
    <text evidence="2">The sequence shown here is derived from an EMBL/GenBank/DDBJ whole genome shotgun (WGS) entry which is preliminary data.</text>
</comment>
<dbReference type="Proteomes" id="UP001430193">
    <property type="component" value="Unassembled WGS sequence"/>
</dbReference>
<reference evidence="2" key="1">
    <citation type="submission" date="2020-10" db="EMBL/GenBank/DDBJ databases">
        <title>Phylogeny of dyella-like bacteria.</title>
        <authorList>
            <person name="Fu J."/>
        </authorList>
    </citation>
    <scope>NUCLEOTIDE SEQUENCE</scope>
    <source>
        <strain evidence="2">DHON07</strain>
    </source>
</reference>